<dbReference type="AlphaFoldDB" id="A0A917HFE0"/>
<protein>
    <submittedName>
        <fullName evidence="1">Uncharacterized protein</fullName>
    </submittedName>
</protein>
<gene>
    <name evidence="1" type="ORF">GCM10010918_37680</name>
</gene>
<evidence type="ECO:0000313" key="1">
    <source>
        <dbReference type="EMBL" id="GGG77453.1"/>
    </source>
</evidence>
<reference evidence="1 2" key="1">
    <citation type="journal article" date="2014" name="Int. J. Syst. Evol. Microbiol.">
        <title>Complete genome sequence of Corynebacterium casei LMG S-19264T (=DSM 44701T), isolated from a smear-ripened cheese.</title>
        <authorList>
            <consortium name="US DOE Joint Genome Institute (JGI-PGF)"/>
            <person name="Walter F."/>
            <person name="Albersmeier A."/>
            <person name="Kalinowski J."/>
            <person name="Ruckert C."/>
        </authorList>
    </citation>
    <scope>NUCLEOTIDE SEQUENCE [LARGE SCALE GENOMIC DNA]</scope>
    <source>
        <strain evidence="1 2">CGMCC 1.15286</strain>
    </source>
</reference>
<dbReference type="Proteomes" id="UP000600247">
    <property type="component" value="Unassembled WGS sequence"/>
</dbReference>
<dbReference type="EMBL" id="BMHY01000007">
    <property type="protein sequence ID" value="GGG77453.1"/>
    <property type="molecule type" value="Genomic_DNA"/>
</dbReference>
<keyword evidence="2" id="KW-1185">Reference proteome</keyword>
<proteinExistence type="predicted"/>
<organism evidence="1 2">
    <name type="scientific">Paenibacillus radicis</name>
    <name type="common">ex Gao et al. 2016</name>
    <dbReference type="NCBI Taxonomy" id="1737354"/>
    <lineage>
        <taxon>Bacteria</taxon>
        <taxon>Bacillati</taxon>
        <taxon>Bacillota</taxon>
        <taxon>Bacilli</taxon>
        <taxon>Bacillales</taxon>
        <taxon>Paenibacillaceae</taxon>
        <taxon>Paenibacillus</taxon>
    </lineage>
</organism>
<sequence length="74" mass="8493">MAPDYQPRCNEANSLFSEGNFALQRRYAPMASYSEASFAIREPWFSNSENRFAVETMLPSSAVYSEIQFVNLRT</sequence>
<accession>A0A917HFE0</accession>
<name>A0A917HFE0_9BACL</name>
<evidence type="ECO:0000313" key="2">
    <source>
        <dbReference type="Proteomes" id="UP000600247"/>
    </source>
</evidence>
<comment type="caution">
    <text evidence="1">The sequence shown here is derived from an EMBL/GenBank/DDBJ whole genome shotgun (WGS) entry which is preliminary data.</text>
</comment>